<protein>
    <recommendedName>
        <fullName evidence="1">Thiamine-monophosphate kinase</fullName>
        <shortName evidence="1">TMP kinase</shortName>
        <shortName evidence="1">Thiamine-phosphate kinase</shortName>
        <ecNumber evidence="1">2.7.4.16</ecNumber>
    </recommendedName>
</protein>
<dbReference type="HOGENOM" id="CLU_046964_2_1_2"/>
<dbReference type="InterPro" id="IPR006283">
    <property type="entry name" value="ThiL-like"/>
</dbReference>
<dbReference type="AlphaFoldDB" id="F3KMT2"/>
<evidence type="ECO:0000259" key="2">
    <source>
        <dbReference type="Pfam" id="PF00586"/>
    </source>
</evidence>
<feature type="binding site" evidence="1">
    <location>
        <position position="26"/>
    </location>
    <ligand>
        <name>Mg(2+)</name>
        <dbReference type="ChEBI" id="CHEBI:18420"/>
        <label>3</label>
    </ligand>
</feature>
<feature type="binding site" evidence="1">
    <location>
        <begin position="117"/>
        <end position="118"/>
    </location>
    <ligand>
        <name>ATP</name>
        <dbReference type="ChEBI" id="CHEBI:30616"/>
    </ligand>
</feature>
<keyword evidence="1" id="KW-0479">Metal-binding</keyword>
<accession>F3KMT2</accession>
<dbReference type="GO" id="GO:0000287">
    <property type="term" value="F:magnesium ion binding"/>
    <property type="evidence" value="ECO:0007669"/>
    <property type="project" value="UniProtKB-UniRule"/>
</dbReference>
<dbReference type="SUPFAM" id="SSF55326">
    <property type="entry name" value="PurM N-terminal domain-like"/>
    <property type="match status" value="1"/>
</dbReference>
<dbReference type="HAMAP" id="MF_02128">
    <property type="entry name" value="TMP_kinase"/>
    <property type="match status" value="1"/>
</dbReference>
<dbReference type="GO" id="GO:0009030">
    <property type="term" value="F:thiamine-phosphate kinase activity"/>
    <property type="evidence" value="ECO:0007669"/>
    <property type="project" value="UniProtKB-UniRule"/>
</dbReference>
<sequence length="317" mass="35709">MTRLDESDIIEIFQKKLGNKKFISEDVEIFKIGENNIMTKVDTFVQSTDMPSKMKVGDAARKSIIACVSDFAAKGVRPRYGIISLVLPRKISQKKIIEMSNGIKRAADEFNIKILGGDTNEGKEIIINVSLFGTADKIIKRNRAKSEDTIFVTGPFGYTASGLKILLGKNKKSNQFVKKVIKSFVNPRPKLDFGVRNRRYISSSMDSSDGLSATLNEMANQSKCRFVINNIPTGKDMIEFVKLNKMNLNELVFHGGEEYEFVFTVSKKHKAIIKKNALQLNTPIIEIGYVTKGRGVFLETDERDVPLKDLGWKHFKK</sequence>
<dbReference type="PATRIC" id="fig|886738.10.peg.1974"/>
<dbReference type="PANTHER" id="PTHR30270:SF0">
    <property type="entry name" value="THIAMINE-MONOPHOSPHATE KINASE"/>
    <property type="match status" value="1"/>
</dbReference>
<feature type="binding site" evidence="1">
    <location>
        <position position="141"/>
    </location>
    <ligand>
        <name>ATP</name>
        <dbReference type="ChEBI" id="CHEBI:30616"/>
    </ligand>
</feature>
<feature type="binding site" evidence="1">
    <location>
        <position position="70"/>
    </location>
    <ligand>
        <name>Mg(2+)</name>
        <dbReference type="ChEBI" id="CHEBI:18420"/>
        <label>2</label>
    </ligand>
</feature>
<keyword evidence="1" id="KW-0547">Nucleotide-binding</keyword>
<feature type="binding site" evidence="1">
    <location>
        <position position="42"/>
    </location>
    <ligand>
        <name>Mg(2+)</name>
        <dbReference type="ChEBI" id="CHEBI:18420"/>
        <label>1</label>
    </ligand>
</feature>
<feature type="binding site" evidence="1">
    <location>
        <position position="70"/>
    </location>
    <ligand>
        <name>Mg(2+)</name>
        <dbReference type="ChEBI" id="CHEBI:18420"/>
        <label>4</label>
    </ligand>
</feature>
<keyword evidence="1" id="KW-0784">Thiamine biosynthesis</keyword>
<comment type="miscellaneous">
    <text evidence="1">Reaction mechanism of ThiL seems to utilize a direct, inline transfer of the gamma-phosphate of ATP to TMP rather than a phosphorylated enzyme intermediate.</text>
</comment>
<evidence type="ECO:0000313" key="3">
    <source>
        <dbReference type="EMBL" id="EGG41374.1"/>
    </source>
</evidence>
<feature type="binding site" evidence="1">
    <location>
        <position position="257"/>
    </location>
    <ligand>
        <name>substrate</name>
    </ligand>
</feature>
<comment type="function">
    <text evidence="1">Catalyzes the ATP-dependent phosphorylation of thiamine-monophosphate (TMP) to form thiamine-pyrophosphate (TPP), the active form of vitamin B1.</text>
</comment>
<dbReference type="InterPro" id="IPR036921">
    <property type="entry name" value="PurM-like_N_sf"/>
</dbReference>
<dbReference type="Pfam" id="PF00586">
    <property type="entry name" value="AIRS"/>
    <property type="match status" value="1"/>
</dbReference>
<feature type="binding site" evidence="1">
    <location>
        <position position="312"/>
    </location>
    <ligand>
        <name>substrate</name>
    </ligand>
</feature>
<feature type="binding site" evidence="1">
    <location>
        <position position="206"/>
    </location>
    <ligand>
        <name>Mg(2+)</name>
        <dbReference type="ChEBI" id="CHEBI:18420"/>
        <label>3</label>
    </ligand>
</feature>
<keyword evidence="1" id="KW-0460">Magnesium</keyword>
<dbReference type="Gene3D" id="3.90.650.10">
    <property type="entry name" value="PurM-like C-terminal domain"/>
    <property type="match status" value="1"/>
</dbReference>
<dbReference type="STRING" id="886738.Nlim_1837"/>
<comment type="caution">
    <text evidence="1">Lacks conserved residue(s) required for the propagation of feature annotation.</text>
</comment>
<dbReference type="EMBL" id="AEGP01000065">
    <property type="protein sequence ID" value="EGG41374.1"/>
    <property type="molecule type" value="Genomic_DNA"/>
</dbReference>
<dbReference type="GO" id="GO:0009228">
    <property type="term" value="P:thiamine biosynthetic process"/>
    <property type="evidence" value="ECO:0007669"/>
    <property type="project" value="UniProtKB-KW"/>
</dbReference>
<dbReference type="PIRSF" id="PIRSF005303">
    <property type="entry name" value="Thiam_monoph_kin"/>
    <property type="match status" value="1"/>
</dbReference>
<feature type="binding site" evidence="1">
    <location>
        <position position="118"/>
    </location>
    <ligand>
        <name>Mg(2+)</name>
        <dbReference type="ChEBI" id="CHEBI:18420"/>
        <label>1</label>
    </ligand>
</feature>
<keyword evidence="1" id="KW-0808">Transferase</keyword>
<feature type="binding site" evidence="1">
    <location>
        <position position="209"/>
    </location>
    <ligand>
        <name>Mg(2+)</name>
        <dbReference type="ChEBI" id="CHEBI:18420"/>
        <label>5</label>
    </ligand>
</feature>
<proteinExistence type="inferred from homology"/>
<dbReference type="EC" id="2.7.4.16" evidence="1"/>
<comment type="caution">
    <text evidence="3">The sequence shown here is derived from an EMBL/GenBank/DDBJ whole genome shotgun (WGS) entry which is preliminary data.</text>
</comment>
<feature type="domain" description="PurM-like N-terminal" evidence="2">
    <location>
        <begin position="26"/>
        <end position="134"/>
    </location>
</feature>
<name>F3KMT2_9ARCH</name>
<keyword evidence="1" id="KW-0067">ATP-binding</keyword>
<evidence type="ECO:0000256" key="1">
    <source>
        <dbReference type="HAMAP-Rule" id="MF_02128"/>
    </source>
</evidence>
<comment type="catalytic activity">
    <reaction evidence="1">
        <text>thiamine phosphate + ATP = thiamine diphosphate + ADP</text>
        <dbReference type="Rhea" id="RHEA:15913"/>
        <dbReference type="ChEBI" id="CHEBI:30616"/>
        <dbReference type="ChEBI" id="CHEBI:37575"/>
        <dbReference type="ChEBI" id="CHEBI:58937"/>
        <dbReference type="ChEBI" id="CHEBI:456216"/>
        <dbReference type="EC" id="2.7.4.16"/>
    </reaction>
</comment>
<feature type="binding site" evidence="1">
    <location>
        <position position="208"/>
    </location>
    <ligand>
        <name>ATP</name>
        <dbReference type="ChEBI" id="CHEBI:30616"/>
    </ligand>
</feature>
<dbReference type="InterPro" id="IPR016188">
    <property type="entry name" value="PurM-like_N"/>
</dbReference>
<comment type="similarity">
    <text evidence="1">Belongs to the thiamine-monophosphate kinase family.</text>
</comment>
<dbReference type="GO" id="GO:0005524">
    <property type="term" value="F:ATP binding"/>
    <property type="evidence" value="ECO:0007669"/>
    <property type="project" value="UniProtKB-UniRule"/>
</dbReference>
<dbReference type="UniPathway" id="UPA00060">
    <property type="reaction ID" value="UER00142"/>
</dbReference>
<feature type="binding site" evidence="1">
    <location>
        <position position="42"/>
    </location>
    <ligand>
        <name>Mg(2+)</name>
        <dbReference type="ChEBI" id="CHEBI:18420"/>
        <label>2</label>
    </ligand>
</feature>
<dbReference type="Proteomes" id="UP000004348">
    <property type="component" value="Chromosome"/>
</dbReference>
<dbReference type="PANTHER" id="PTHR30270">
    <property type="entry name" value="THIAMINE-MONOPHOSPHATE KINASE"/>
    <property type="match status" value="1"/>
</dbReference>
<feature type="binding site" evidence="1">
    <location>
        <position position="70"/>
    </location>
    <ligand>
        <name>Mg(2+)</name>
        <dbReference type="ChEBI" id="CHEBI:18420"/>
        <label>3</label>
    </ligand>
</feature>
<dbReference type="NCBIfam" id="TIGR01379">
    <property type="entry name" value="thiL"/>
    <property type="match status" value="1"/>
</dbReference>
<gene>
    <name evidence="1" type="primary">thiL</name>
    <name evidence="3" type="ORF">Nlim_1837</name>
</gene>
<keyword evidence="1 3" id="KW-0418">Kinase</keyword>
<dbReference type="GO" id="GO:0009229">
    <property type="term" value="P:thiamine diphosphate biosynthetic process"/>
    <property type="evidence" value="ECO:0007669"/>
    <property type="project" value="UniProtKB-UniRule"/>
</dbReference>
<dbReference type="InterPro" id="IPR036676">
    <property type="entry name" value="PurM-like_C_sf"/>
</dbReference>
<feature type="binding site" evidence="1">
    <location>
        <position position="26"/>
    </location>
    <ligand>
        <name>Mg(2+)</name>
        <dbReference type="ChEBI" id="CHEBI:18420"/>
        <label>4</label>
    </ligand>
</feature>
<dbReference type="SUPFAM" id="SSF56042">
    <property type="entry name" value="PurM C-terminal domain-like"/>
    <property type="match status" value="1"/>
</dbReference>
<feature type="binding site" evidence="1">
    <location>
        <position position="49"/>
    </location>
    <ligand>
        <name>substrate</name>
    </ligand>
</feature>
<reference evidence="3" key="1">
    <citation type="journal article" date="2011" name="PLoS ONE">
        <title>Genome of a low-salinity ammonia-oxidizing archaeon determined by single-cell and metagenomic analysis.</title>
        <authorList>
            <person name="Blainey P.C."/>
            <person name="Mosier A.C."/>
            <person name="Potanina A."/>
            <person name="Francis C.A."/>
            <person name="Quake S.R."/>
        </authorList>
    </citation>
    <scope>NUCLEOTIDE SEQUENCE [LARGE SCALE GENOMIC DNA]</scope>
    <source>
        <strain evidence="3">SFB1</strain>
    </source>
</reference>
<dbReference type="Gene3D" id="3.30.1330.10">
    <property type="entry name" value="PurM-like, N-terminal domain"/>
    <property type="match status" value="1"/>
</dbReference>
<organism evidence="3">
    <name type="scientific">Candidatus Nitrosarchaeum limnium SFB1</name>
    <dbReference type="NCBI Taxonomy" id="886738"/>
    <lineage>
        <taxon>Archaea</taxon>
        <taxon>Nitrososphaerota</taxon>
        <taxon>Nitrososphaeria</taxon>
        <taxon>Nitrosopumilales</taxon>
        <taxon>Nitrosopumilaceae</taxon>
        <taxon>Nitrosarchaeum</taxon>
    </lineage>
</organism>
<comment type="pathway">
    <text evidence="1">Cofactor biosynthesis; thiamine diphosphate biosynthesis; thiamine diphosphate from thiamine phosphate: step 1/1.</text>
</comment>
<dbReference type="CDD" id="cd02194">
    <property type="entry name" value="ThiL"/>
    <property type="match status" value="1"/>
</dbReference>